<dbReference type="InterPro" id="IPR050815">
    <property type="entry name" value="TF_fung"/>
</dbReference>
<comment type="subcellular location">
    <subcellularLocation>
        <location evidence="1">Nucleus</location>
    </subcellularLocation>
</comment>
<gene>
    <name evidence="8" type="ORF">WHR41_08752</name>
</gene>
<accession>A0AB34KI55</accession>
<evidence type="ECO:0000256" key="2">
    <source>
        <dbReference type="ARBA" id="ARBA00022723"/>
    </source>
</evidence>
<evidence type="ECO:0000256" key="4">
    <source>
        <dbReference type="ARBA" id="ARBA00023163"/>
    </source>
</evidence>
<name>A0AB34KI55_9PEZI</name>
<dbReference type="PANTHER" id="PTHR47338:SF5">
    <property type="entry name" value="ZN(II)2CYS6 TRANSCRIPTION FACTOR (EUROFUNG)"/>
    <property type="match status" value="1"/>
</dbReference>
<dbReference type="CDD" id="cd00067">
    <property type="entry name" value="GAL4"/>
    <property type="match status" value="1"/>
</dbReference>
<sequence length="553" mass="61011">MKGAGSSLRGGRAHKAASTDKGKPGVPGASKAKRGRITTVACEQCRKKKIKCDGIRPTCQKCLDTLSTCSYSADADATPIVALKRKFHALEQDHMRDKRRLNLISSLLASTLVEDDHGAPHHSTLTRNCCASMSLLKSLASLTQDSIDEATEQSITEVDDTTGSPDTSSSPSETPSTHDQPDQLTLIPPTLAPPRSSCNAKNHAALLVQILASATDFDSAGLLARIRGGENWQEIIQSLTSTSNSQEDAARSNIALQTSRTGHANKSWLPAIFDRQYFMNVGRIPLKGSESLAVTRYHPSVNFGNLPFANAIQANHYPASVQNAQGRNLHAPTWAMQTINNTMASVDPFEDVCCSLATEIANLGDATALCGSHAWVRAVDCEDVFNRAPRLSQVVAQVVHSIKLETEGSTFTQYAMMHWYWALWRWMLCPSKEHYRDIPELARPTPYQLFVSHPRVFDFIVRPSLRDLMCRYENPDARWLTEGAATIECDRQLPLHQALEVNPISGEQDLSPECKIHISQEDNWSFGSGVRLFLADADVYIRIRNNFVRSLSQ</sequence>
<feature type="domain" description="Zn(2)-C6 fungal-type" evidence="7">
    <location>
        <begin position="41"/>
        <end position="71"/>
    </location>
</feature>
<proteinExistence type="predicted"/>
<dbReference type="GO" id="GO:0005634">
    <property type="term" value="C:nucleus"/>
    <property type="evidence" value="ECO:0007669"/>
    <property type="project" value="UniProtKB-SubCell"/>
</dbReference>
<keyword evidence="5" id="KW-0539">Nucleus</keyword>
<keyword evidence="9" id="KW-1185">Reference proteome</keyword>
<evidence type="ECO:0000256" key="5">
    <source>
        <dbReference type="ARBA" id="ARBA00023242"/>
    </source>
</evidence>
<evidence type="ECO:0000256" key="3">
    <source>
        <dbReference type="ARBA" id="ARBA00023015"/>
    </source>
</evidence>
<evidence type="ECO:0000313" key="8">
    <source>
        <dbReference type="EMBL" id="KAL1582664.1"/>
    </source>
</evidence>
<dbReference type="GO" id="GO:0000981">
    <property type="term" value="F:DNA-binding transcription factor activity, RNA polymerase II-specific"/>
    <property type="evidence" value="ECO:0007669"/>
    <property type="project" value="InterPro"/>
</dbReference>
<keyword evidence="3" id="KW-0805">Transcription regulation</keyword>
<protein>
    <recommendedName>
        <fullName evidence="7">Zn(2)-C6 fungal-type domain-containing protein</fullName>
    </recommendedName>
</protein>
<dbReference type="Gene3D" id="4.10.240.10">
    <property type="entry name" value="Zn(2)-C6 fungal-type DNA-binding domain"/>
    <property type="match status" value="1"/>
</dbReference>
<feature type="compositionally biased region" description="Low complexity" evidence="6">
    <location>
        <begin position="161"/>
        <end position="177"/>
    </location>
</feature>
<keyword evidence="2" id="KW-0479">Metal-binding</keyword>
<dbReference type="InterPro" id="IPR021833">
    <property type="entry name" value="DUF3425"/>
</dbReference>
<reference evidence="8 9" key="1">
    <citation type="journal article" date="2020" name="Microbiol. Resour. Announc.">
        <title>Draft Genome Sequence of a Cladosporium Species Isolated from the Mesophotic Ascidian Didemnum maculosum.</title>
        <authorList>
            <person name="Gioti A."/>
            <person name="Siaperas R."/>
            <person name="Nikolaivits E."/>
            <person name="Le Goff G."/>
            <person name="Ouazzani J."/>
            <person name="Kotoulas G."/>
            <person name="Topakas E."/>
        </authorList>
    </citation>
    <scope>NUCLEOTIDE SEQUENCE [LARGE SCALE GENOMIC DNA]</scope>
    <source>
        <strain evidence="8 9">TM138-S3</strain>
    </source>
</reference>
<evidence type="ECO:0000256" key="6">
    <source>
        <dbReference type="SAM" id="MobiDB-lite"/>
    </source>
</evidence>
<dbReference type="AlphaFoldDB" id="A0AB34KI55"/>
<dbReference type="Proteomes" id="UP000803884">
    <property type="component" value="Unassembled WGS sequence"/>
</dbReference>
<evidence type="ECO:0000313" key="9">
    <source>
        <dbReference type="Proteomes" id="UP000803884"/>
    </source>
</evidence>
<dbReference type="PANTHER" id="PTHR47338">
    <property type="entry name" value="ZN(II)2CYS6 TRANSCRIPTION FACTOR (EUROFUNG)-RELATED"/>
    <property type="match status" value="1"/>
</dbReference>
<dbReference type="Pfam" id="PF11905">
    <property type="entry name" value="DUF3425"/>
    <property type="match status" value="1"/>
</dbReference>
<dbReference type="InterPro" id="IPR001138">
    <property type="entry name" value="Zn2Cys6_DnaBD"/>
</dbReference>
<dbReference type="SUPFAM" id="SSF57701">
    <property type="entry name" value="Zn2/Cys6 DNA-binding domain"/>
    <property type="match status" value="1"/>
</dbReference>
<comment type="caution">
    <text evidence="8">The sequence shown here is derived from an EMBL/GenBank/DDBJ whole genome shotgun (WGS) entry which is preliminary data.</text>
</comment>
<dbReference type="InterPro" id="IPR036864">
    <property type="entry name" value="Zn2-C6_fun-type_DNA-bd_sf"/>
</dbReference>
<feature type="region of interest" description="Disordered" evidence="6">
    <location>
        <begin position="1"/>
        <end position="33"/>
    </location>
</feature>
<keyword evidence="4" id="KW-0804">Transcription</keyword>
<evidence type="ECO:0000256" key="1">
    <source>
        <dbReference type="ARBA" id="ARBA00004123"/>
    </source>
</evidence>
<dbReference type="SMART" id="SM00066">
    <property type="entry name" value="GAL4"/>
    <property type="match status" value="1"/>
</dbReference>
<dbReference type="Pfam" id="PF00172">
    <property type="entry name" value="Zn_clus"/>
    <property type="match status" value="1"/>
</dbReference>
<dbReference type="PROSITE" id="PS00463">
    <property type="entry name" value="ZN2_CY6_FUNGAL_1"/>
    <property type="match status" value="1"/>
</dbReference>
<evidence type="ECO:0000259" key="7">
    <source>
        <dbReference type="PROSITE" id="PS50048"/>
    </source>
</evidence>
<dbReference type="RefSeq" id="XP_069225771.1">
    <property type="nucleotide sequence ID" value="XM_069377356.1"/>
</dbReference>
<organism evidence="8 9">
    <name type="scientific">Cladosporium halotolerans</name>
    <dbReference type="NCBI Taxonomy" id="1052096"/>
    <lineage>
        <taxon>Eukaryota</taxon>
        <taxon>Fungi</taxon>
        <taxon>Dikarya</taxon>
        <taxon>Ascomycota</taxon>
        <taxon>Pezizomycotina</taxon>
        <taxon>Dothideomycetes</taxon>
        <taxon>Dothideomycetidae</taxon>
        <taxon>Cladosporiales</taxon>
        <taxon>Cladosporiaceae</taxon>
        <taxon>Cladosporium</taxon>
    </lineage>
</organism>
<dbReference type="EMBL" id="JAAQHG020000046">
    <property type="protein sequence ID" value="KAL1582664.1"/>
    <property type="molecule type" value="Genomic_DNA"/>
</dbReference>
<dbReference type="PROSITE" id="PS50048">
    <property type="entry name" value="ZN2_CY6_FUNGAL_2"/>
    <property type="match status" value="1"/>
</dbReference>
<dbReference type="GeneID" id="96010194"/>
<dbReference type="GO" id="GO:0008270">
    <property type="term" value="F:zinc ion binding"/>
    <property type="evidence" value="ECO:0007669"/>
    <property type="project" value="InterPro"/>
</dbReference>
<feature type="region of interest" description="Disordered" evidence="6">
    <location>
        <begin position="153"/>
        <end position="195"/>
    </location>
</feature>